<feature type="domain" description="Plastocyanin-like" evidence="9">
    <location>
        <begin position="27"/>
        <end position="141"/>
    </location>
</feature>
<evidence type="ECO:0000259" key="8">
    <source>
        <dbReference type="Pfam" id="PF07731"/>
    </source>
</evidence>
<feature type="chain" id="PRO_5040438243" description="Laccase" evidence="6">
    <location>
        <begin position="19"/>
        <end position="556"/>
    </location>
</feature>
<evidence type="ECO:0000256" key="5">
    <source>
        <dbReference type="ARBA" id="ARBA00023008"/>
    </source>
</evidence>
<keyword evidence="3 6" id="KW-0732">Signal</keyword>
<dbReference type="InterPro" id="IPR033138">
    <property type="entry name" value="Cu_oxidase_CS"/>
</dbReference>
<name>A0A9P4W8B6_CURKU</name>
<accession>A0A9P4W8B6</accession>
<protein>
    <recommendedName>
        <fullName evidence="12">Laccase</fullName>
    </recommendedName>
</protein>
<proteinExistence type="inferred from homology"/>
<dbReference type="OrthoDB" id="2121828at2759"/>
<dbReference type="PANTHER" id="PTHR11709">
    <property type="entry name" value="MULTI-COPPER OXIDASE"/>
    <property type="match status" value="1"/>
</dbReference>
<dbReference type="PROSITE" id="PS00079">
    <property type="entry name" value="MULTICOPPER_OXIDASE1"/>
    <property type="match status" value="1"/>
</dbReference>
<evidence type="ECO:0000259" key="7">
    <source>
        <dbReference type="Pfam" id="PF00394"/>
    </source>
</evidence>
<dbReference type="InterPro" id="IPR011706">
    <property type="entry name" value="Cu-oxidase_C"/>
</dbReference>
<keyword evidence="11" id="KW-1185">Reference proteome</keyword>
<evidence type="ECO:0008006" key="12">
    <source>
        <dbReference type="Google" id="ProtNLM"/>
    </source>
</evidence>
<dbReference type="GO" id="GO:0004322">
    <property type="term" value="F:ferroxidase activity"/>
    <property type="evidence" value="ECO:0007669"/>
    <property type="project" value="TreeGrafter"/>
</dbReference>
<dbReference type="InterPro" id="IPR008972">
    <property type="entry name" value="Cupredoxin"/>
</dbReference>
<evidence type="ECO:0000256" key="4">
    <source>
        <dbReference type="ARBA" id="ARBA00023002"/>
    </source>
</evidence>
<dbReference type="InterPro" id="IPR011707">
    <property type="entry name" value="Cu-oxidase-like_N"/>
</dbReference>
<dbReference type="InterPro" id="IPR044130">
    <property type="entry name" value="CuRO_2_Fet3-like"/>
</dbReference>
<dbReference type="Pfam" id="PF07732">
    <property type="entry name" value="Cu-oxidase_3"/>
    <property type="match status" value="1"/>
</dbReference>
<dbReference type="GO" id="GO:0033573">
    <property type="term" value="C:high-affinity iron permease complex"/>
    <property type="evidence" value="ECO:0007669"/>
    <property type="project" value="TreeGrafter"/>
</dbReference>
<evidence type="ECO:0000313" key="11">
    <source>
        <dbReference type="Proteomes" id="UP000801428"/>
    </source>
</evidence>
<keyword evidence="4" id="KW-0560">Oxidoreductase</keyword>
<dbReference type="PROSITE" id="PS00080">
    <property type="entry name" value="MULTICOPPER_OXIDASE2"/>
    <property type="match status" value="1"/>
</dbReference>
<sequence>MFSLSFSVLTIFATVAFGKTVTYNFDIGWVTAAPDGYSRQVIGINGQWPVPMIEANVGDTIVVNARNSLGNQATSLHFHGMFQQGSAQSDGPVALTQCAIQPGDSYTYSFVANPAGTHWYHSHNKGQYPDGLRGKMVIHDTAWESSLGIDSQMTYSMSDWYHRQFSDIITDYMSPSNQAGIFPSPDSILFDDKKQAQDIKIAPGKKYLIRIVNIGSVACGQFHIEGYTLNVVETDGVQVHSAPADTILICAGQSYGVVVQGKSSSLGAPANANYVVKLSTDMFTEGAPPASQITIIGNVVATLLGGLFSLINNILNINWTPSSTFDDFNLKPLDGQKLLSPVTNHIDMTVNQSYIPGIGNRYALGSQPWVPQQVPSLFTALTTGSAAMDPATYGPGSNPWIVKSGDIVQIYLQNPTPYPHPMHLHGHVFQIVARGSGTWNGNEGAMPSVPEKRDGAVMPANGYLVLRFQANNPGVWFFHCHIDLHLTGGMAATIVEAPNLLQGQSVTTASQGLCSAAGSKSSGNCAGGQGEISASDAASKCNTVLNYKGPNNAVVS</sequence>
<comment type="similarity">
    <text evidence="1">Belongs to the multicopper oxidase family.</text>
</comment>
<dbReference type="EMBL" id="SWKU01000019">
    <property type="protein sequence ID" value="KAF2998521.1"/>
    <property type="molecule type" value="Genomic_DNA"/>
</dbReference>
<dbReference type="InterPro" id="IPR002355">
    <property type="entry name" value="Cu_oxidase_Cu_BS"/>
</dbReference>
<dbReference type="SUPFAM" id="SSF49503">
    <property type="entry name" value="Cupredoxins"/>
    <property type="match status" value="3"/>
</dbReference>
<dbReference type="GO" id="GO:0033215">
    <property type="term" value="P:reductive iron assimilation"/>
    <property type="evidence" value="ECO:0007669"/>
    <property type="project" value="TreeGrafter"/>
</dbReference>
<feature type="signal peptide" evidence="6">
    <location>
        <begin position="1"/>
        <end position="18"/>
    </location>
</feature>
<reference evidence="10" key="1">
    <citation type="submission" date="2019-04" db="EMBL/GenBank/DDBJ databases">
        <title>Sequencing of skin fungus with MAO and IRED activity.</title>
        <authorList>
            <person name="Marsaioli A.J."/>
            <person name="Bonatto J.M.C."/>
            <person name="Reis Junior O."/>
        </authorList>
    </citation>
    <scope>NUCLEOTIDE SEQUENCE</scope>
    <source>
        <strain evidence="10">30M1</strain>
    </source>
</reference>
<dbReference type="CDD" id="cd13851">
    <property type="entry name" value="CuRO_1_Fet3p"/>
    <property type="match status" value="1"/>
</dbReference>
<keyword evidence="5" id="KW-0186">Copper</keyword>
<feature type="domain" description="Plastocyanin-like" evidence="8">
    <location>
        <begin position="370"/>
        <end position="498"/>
    </location>
</feature>
<feature type="domain" description="Plastocyanin-like" evidence="7">
    <location>
        <begin position="154"/>
        <end position="263"/>
    </location>
</feature>
<evidence type="ECO:0000313" key="10">
    <source>
        <dbReference type="EMBL" id="KAF2998521.1"/>
    </source>
</evidence>
<dbReference type="AlphaFoldDB" id="A0A9P4W8B6"/>
<dbReference type="InterPro" id="IPR001117">
    <property type="entry name" value="Cu-oxidase_2nd"/>
</dbReference>
<dbReference type="GO" id="GO:0010106">
    <property type="term" value="P:cellular response to iron ion starvation"/>
    <property type="evidence" value="ECO:0007669"/>
    <property type="project" value="TreeGrafter"/>
</dbReference>
<comment type="caution">
    <text evidence="10">The sequence shown here is derived from an EMBL/GenBank/DDBJ whole genome shotgun (WGS) entry which is preliminary data.</text>
</comment>
<dbReference type="GO" id="GO:0005507">
    <property type="term" value="F:copper ion binding"/>
    <property type="evidence" value="ECO:0007669"/>
    <property type="project" value="InterPro"/>
</dbReference>
<dbReference type="Proteomes" id="UP000801428">
    <property type="component" value="Unassembled WGS sequence"/>
</dbReference>
<dbReference type="Pfam" id="PF07731">
    <property type="entry name" value="Cu-oxidase_2"/>
    <property type="match status" value="1"/>
</dbReference>
<dbReference type="Gene3D" id="2.60.40.420">
    <property type="entry name" value="Cupredoxins - blue copper proteins"/>
    <property type="match status" value="3"/>
</dbReference>
<dbReference type="Pfam" id="PF00394">
    <property type="entry name" value="Cu-oxidase"/>
    <property type="match status" value="1"/>
</dbReference>
<organism evidence="10 11">
    <name type="scientific">Curvularia kusanoi</name>
    <name type="common">Cochliobolus kusanoi</name>
    <dbReference type="NCBI Taxonomy" id="90978"/>
    <lineage>
        <taxon>Eukaryota</taxon>
        <taxon>Fungi</taxon>
        <taxon>Dikarya</taxon>
        <taxon>Ascomycota</taxon>
        <taxon>Pezizomycotina</taxon>
        <taxon>Dothideomycetes</taxon>
        <taxon>Pleosporomycetidae</taxon>
        <taxon>Pleosporales</taxon>
        <taxon>Pleosporineae</taxon>
        <taxon>Pleosporaceae</taxon>
        <taxon>Curvularia</taxon>
    </lineage>
</organism>
<dbReference type="InterPro" id="IPR045087">
    <property type="entry name" value="Cu-oxidase_fam"/>
</dbReference>
<keyword evidence="2" id="KW-0479">Metal-binding</keyword>
<evidence type="ECO:0000256" key="6">
    <source>
        <dbReference type="SAM" id="SignalP"/>
    </source>
</evidence>
<dbReference type="CDD" id="cd13877">
    <property type="entry name" value="CuRO_2_Fet3p_like"/>
    <property type="match status" value="1"/>
</dbReference>
<dbReference type="PANTHER" id="PTHR11709:SF361">
    <property type="entry name" value="IRON TRANSPORT MULTICOPPER OXIDASE FET3"/>
    <property type="match status" value="1"/>
</dbReference>
<evidence type="ECO:0000256" key="1">
    <source>
        <dbReference type="ARBA" id="ARBA00010609"/>
    </source>
</evidence>
<evidence type="ECO:0000259" key="9">
    <source>
        <dbReference type="Pfam" id="PF07732"/>
    </source>
</evidence>
<evidence type="ECO:0000256" key="3">
    <source>
        <dbReference type="ARBA" id="ARBA00022729"/>
    </source>
</evidence>
<gene>
    <name evidence="10" type="ORF">E8E13_004478</name>
</gene>
<evidence type="ECO:0000256" key="2">
    <source>
        <dbReference type="ARBA" id="ARBA00022723"/>
    </source>
</evidence>